<dbReference type="EMBL" id="JAAKZY010000017">
    <property type="protein sequence ID" value="NGO07587.1"/>
    <property type="molecule type" value="Genomic_DNA"/>
</dbReference>
<proteinExistence type="predicted"/>
<evidence type="ECO:0000313" key="3">
    <source>
        <dbReference type="Proteomes" id="UP000472335"/>
    </source>
</evidence>
<dbReference type="AlphaFoldDB" id="A0A6G4V119"/>
<keyword evidence="1" id="KW-0472">Membrane</keyword>
<name>A0A6G4V119_9ACTN</name>
<dbReference type="Proteomes" id="UP000472335">
    <property type="component" value="Unassembled WGS sequence"/>
</dbReference>
<keyword evidence="3" id="KW-1185">Reference proteome</keyword>
<accession>A0A6G4V119</accession>
<evidence type="ECO:0000313" key="2">
    <source>
        <dbReference type="EMBL" id="NGO07587.1"/>
    </source>
</evidence>
<keyword evidence="1" id="KW-1133">Transmembrane helix</keyword>
<comment type="caution">
    <text evidence="2">The sequence shown here is derived from an EMBL/GenBank/DDBJ whole genome shotgun (WGS) entry which is preliminary data.</text>
</comment>
<organism evidence="2 3">
    <name type="scientific">Streptomyces scabichelini</name>
    <dbReference type="NCBI Taxonomy" id="2711217"/>
    <lineage>
        <taxon>Bacteria</taxon>
        <taxon>Bacillati</taxon>
        <taxon>Actinomycetota</taxon>
        <taxon>Actinomycetes</taxon>
        <taxon>Kitasatosporales</taxon>
        <taxon>Streptomycetaceae</taxon>
        <taxon>Streptomyces</taxon>
    </lineage>
</organism>
<reference evidence="2 3" key="1">
    <citation type="submission" date="2020-02" db="EMBL/GenBank/DDBJ databases">
        <title>Whole-genome analyses of novel actinobacteria.</title>
        <authorList>
            <person name="Sahin N."/>
            <person name="Gencbay T."/>
        </authorList>
    </citation>
    <scope>NUCLEOTIDE SEQUENCE [LARGE SCALE GENOMIC DNA]</scope>
    <source>
        <strain evidence="2 3">HC44</strain>
    </source>
</reference>
<protein>
    <submittedName>
        <fullName evidence="2">Uncharacterized protein</fullName>
    </submittedName>
</protein>
<feature type="transmembrane region" description="Helical" evidence="1">
    <location>
        <begin position="6"/>
        <end position="28"/>
    </location>
</feature>
<sequence length="68" mass="7274">MQILNVIQISIAVLAGLCLLVAGVFSVLTSLSGAGTEELVAGRGARAPEPYLSTRRRDADRRDRVPPR</sequence>
<evidence type="ECO:0000256" key="1">
    <source>
        <dbReference type="SAM" id="Phobius"/>
    </source>
</evidence>
<dbReference type="RefSeq" id="WP_165256169.1">
    <property type="nucleotide sequence ID" value="NZ_JAAKZY010000017.1"/>
</dbReference>
<gene>
    <name evidence="2" type="ORF">G5C60_07955</name>
</gene>
<keyword evidence="1" id="KW-0812">Transmembrane</keyword>